<organism evidence="2 3">
    <name type="scientific">Caulobacter segnis</name>
    <dbReference type="NCBI Taxonomy" id="88688"/>
    <lineage>
        <taxon>Bacteria</taxon>
        <taxon>Pseudomonadati</taxon>
        <taxon>Pseudomonadota</taxon>
        <taxon>Alphaproteobacteria</taxon>
        <taxon>Caulobacterales</taxon>
        <taxon>Caulobacteraceae</taxon>
        <taxon>Caulobacter</taxon>
    </lineage>
</organism>
<feature type="transmembrane region" description="Helical" evidence="1">
    <location>
        <begin position="191"/>
        <end position="215"/>
    </location>
</feature>
<feature type="transmembrane region" description="Helical" evidence="1">
    <location>
        <begin position="76"/>
        <end position="98"/>
    </location>
</feature>
<feature type="transmembrane region" description="Helical" evidence="1">
    <location>
        <begin position="12"/>
        <end position="33"/>
    </location>
</feature>
<feature type="transmembrane region" description="Helical" evidence="1">
    <location>
        <begin position="105"/>
        <end position="123"/>
    </location>
</feature>
<reference evidence="2 3" key="1">
    <citation type="journal article" date="2015" name="Biotechnol. Bioeng.">
        <title>Genome sequence and phenotypic characterization of Caulobacter segnis.</title>
        <authorList>
            <person name="Patel S."/>
            <person name="Fletcher B."/>
            <person name="Scott D.C."/>
            <person name="Ely B."/>
        </authorList>
    </citation>
    <scope>NUCLEOTIDE SEQUENCE [LARGE SCALE GENOMIC DNA]</scope>
    <source>
        <strain evidence="2 3">TK0059</strain>
    </source>
</reference>
<dbReference type="RefSeq" id="WP_013080841.1">
    <property type="nucleotide sequence ID" value="NZ_CP027850.1"/>
</dbReference>
<dbReference type="EMBL" id="CP027850">
    <property type="protein sequence ID" value="AVQ03796.1"/>
    <property type="molecule type" value="Genomic_DNA"/>
</dbReference>
<keyword evidence="1" id="KW-1133">Transmembrane helix</keyword>
<evidence type="ECO:0000313" key="3">
    <source>
        <dbReference type="Proteomes" id="UP000240527"/>
    </source>
</evidence>
<proteinExistence type="predicted"/>
<feature type="transmembrane region" description="Helical" evidence="1">
    <location>
        <begin position="227"/>
        <end position="251"/>
    </location>
</feature>
<accession>A0ABM6TKP0</accession>
<evidence type="ECO:0008006" key="4">
    <source>
        <dbReference type="Google" id="ProtNLM"/>
    </source>
</evidence>
<sequence>MTTRSSAQNDPPIWIVALILLAASFAPLSHALWAGLAPIDSYNSIWVESFGAALRRGEFPPRWIPEGFHGLGGSSFYFYPPLFFYVAAGVDLLTGGLLNAEQVTAWACLVLSLAGSLGLYAWMRPHAGGRVALVAGAVYAVAPYHLLDAVSRGSLGELAVYAVLPFFALSLERAARHPAWIPPLALSLAGMILGHIAVALPICLIAAPIAALWLIMSAEPMARLAIVARLAAGAILGAGLAMTYLLPALALQDAASMKFMWGPPLSGADPAAWTLLNAKHWPPAPLAGAMAWLGWTYGAAALGVLAVLGRASGPRTAAARVWAAVCLVAIAAYATPAVWHGPLAPILGKMQFPFRMLVMVEFALIAAASLAFSHRPRLVVLLAAVVAVSVWVPVKQTLIPAFERARLYPAGQDPTIAQRIRVGRLPEEHLPGDFFFDPAILVDRVYLSGYERLPLVRPLDPAAKVLAATSYPDGSLAVRLDAPRPTRVVVRRFYFPAWRADLVQAGEDPGVAISSTGPSRILTFAATPGDHVYRLHIVRTPVEKLGDAIALASLAAIGLIGFATRQRRGAPGGARQR</sequence>
<feature type="transmembrane region" description="Helical" evidence="1">
    <location>
        <begin position="378"/>
        <end position="394"/>
    </location>
</feature>
<keyword evidence="3" id="KW-1185">Reference proteome</keyword>
<feature type="transmembrane region" description="Helical" evidence="1">
    <location>
        <begin position="129"/>
        <end position="147"/>
    </location>
</feature>
<feature type="transmembrane region" description="Helical" evidence="1">
    <location>
        <begin position="321"/>
        <end position="340"/>
    </location>
</feature>
<keyword evidence="1" id="KW-0812">Transmembrane</keyword>
<gene>
    <name evidence="2" type="ORF">B7G68_19305</name>
</gene>
<evidence type="ECO:0000313" key="2">
    <source>
        <dbReference type="EMBL" id="AVQ03796.1"/>
    </source>
</evidence>
<protein>
    <recommendedName>
        <fullName evidence="4">Membrane protein 6-pyruvoyl-tetrahydropterin synthase-related domain-containing protein</fullName>
    </recommendedName>
</protein>
<dbReference type="Proteomes" id="UP000240527">
    <property type="component" value="Chromosome"/>
</dbReference>
<feature type="transmembrane region" description="Helical" evidence="1">
    <location>
        <begin position="352"/>
        <end position="371"/>
    </location>
</feature>
<name>A0ABM6TKP0_9CAUL</name>
<feature type="transmembrane region" description="Helical" evidence="1">
    <location>
        <begin position="154"/>
        <end position="171"/>
    </location>
</feature>
<evidence type="ECO:0000256" key="1">
    <source>
        <dbReference type="SAM" id="Phobius"/>
    </source>
</evidence>
<keyword evidence="1" id="KW-0472">Membrane</keyword>
<feature type="transmembrane region" description="Helical" evidence="1">
    <location>
        <begin position="289"/>
        <end position="309"/>
    </location>
</feature>